<sequence length="262" mass="30466">MYPVTAMVVAFDEEEWVYESIQSILPYVSEVVFVDDNSTDDTLDRVRSIKNEKVRVYCYEQHGISSLGDLKNFAQEKASNPWVIRWDADFIAYDHIGRLFSDIGNRFDSYLLSGPNLSGDINHQPRKRPEFGPELYLFRRGLVEFRRTDNFGDYPVVIKQNRICRNYGGAFWVHANNLKKPEKLSYRIYMSRYLASGTKEPYIDWVGRTIFKSEFSIDEIQNRLLRSVTKAKLDVIPFDFNKYGPHPEILLNSPSASKYSVG</sequence>
<feature type="domain" description="Glycosyltransferase 2-like" evidence="2">
    <location>
        <begin position="7"/>
        <end position="139"/>
    </location>
</feature>
<comment type="similarity">
    <text evidence="1">Belongs to the glycosyltransferase 2 family. WaaE/KdtX subfamily.</text>
</comment>
<dbReference type="AlphaFoldDB" id="A0A845UWS1"/>
<dbReference type="EMBL" id="JAAGSC010000042">
    <property type="protein sequence ID" value="NDY96303.1"/>
    <property type="molecule type" value="Genomic_DNA"/>
</dbReference>
<evidence type="ECO:0000313" key="3">
    <source>
        <dbReference type="EMBL" id="NDY96303.1"/>
    </source>
</evidence>
<reference evidence="3 4" key="1">
    <citation type="submission" date="2020-02" db="EMBL/GenBank/DDBJ databases">
        <authorList>
            <person name="Zhang X.-Y."/>
        </authorList>
    </citation>
    <scope>NUCLEOTIDE SEQUENCE [LARGE SCALE GENOMIC DNA]</scope>
    <source>
        <strain evidence="3 4">C33</strain>
    </source>
</reference>
<dbReference type="GO" id="GO:0016740">
    <property type="term" value="F:transferase activity"/>
    <property type="evidence" value="ECO:0007669"/>
    <property type="project" value="UniProtKB-KW"/>
</dbReference>
<dbReference type="SUPFAM" id="SSF53448">
    <property type="entry name" value="Nucleotide-diphospho-sugar transferases"/>
    <property type="match status" value="1"/>
</dbReference>
<dbReference type="PANTHER" id="PTHR43630">
    <property type="entry name" value="POLY-BETA-1,6-N-ACETYL-D-GLUCOSAMINE SYNTHASE"/>
    <property type="match status" value="1"/>
</dbReference>
<dbReference type="PANTHER" id="PTHR43630:SF2">
    <property type="entry name" value="GLYCOSYLTRANSFERASE"/>
    <property type="match status" value="1"/>
</dbReference>
<keyword evidence="4" id="KW-1185">Reference proteome</keyword>
<keyword evidence="3" id="KW-0808">Transferase</keyword>
<dbReference type="RefSeq" id="WP_164211705.1">
    <property type="nucleotide sequence ID" value="NZ_JAAGSC010000042.1"/>
</dbReference>
<evidence type="ECO:0000313" key="4">
    <source>
        <dbReference type="Proteomes" id="UP000484885"/>
    </source>
</evidence>
<organism evidence="3 4">
    <name type="scientific">Wenzhouxiangella limi</name>
    <dbReference type="NCBI Taxonomy" id="2707351"/>
    <lineage>
        <taxon>Bacteria</taxon>
        <taxon>Pseudomonadati</taxon>
        <taxon>Pseudomonadota</taxon>
        <taxon>Gammaproteobacteria</taxon>
        <taxon>Chromatiales</taxon>
        <taxon>Wenzhouxiangellaceae</taxon>
        <taxon>Wenzhouxiangella</taxon>
    </lineage>
</organism>
<evidence type="ECO:0000259" key="2">
    <source>
        <dbReference type="Pfam" id="PF00535"/>
    </source>
</evidence>
<dbReference type="Proteomes" id="UP000484885">
    <property type="component" value="Unassembled WGS sequence"/>
</dbReference>
<protein>
    <submittedName>
        <fullName evidence="3">Glycosyltransferase</fullName>
    </submittedName>
</protein>
<name>A0A845UWS1_9GAMM</name>
<comment type="caution">
    <text evidence="3">The sequence shown here is derived from an EMBL/GenBank/DDBJ whole genome shotgun (WGS) entry which is preliminary data.</text>
</comment>
<dbReference type="Gene3D" id="3.90.550.10">
    <property type="entry name" value="Spore Coat Polysaccharide Biosynthesis Protein SpsA, Chain A"/>
    <property type="match status" value="1"/>
</dbReference>
<proteinExistence type="inferred from homology"/>
<dbReference type="Pfam" id="PF00535">
    <property type="entry name" value="Glycos_transf_2"/>
    <property type="match status" value="1"/>
</dbReference>
<dbReference type="InterPro" id="IPR029044">
    <property type="entry name" value="Nucleotide-diphossugar_trans"/>
</dbReference>
<evidence type="ECO:0000256" key="1">
    <source>
        <dbReference type="ARBA" id="ARBA00038494"/>
    </source>
</evidence>
<gene>
    <name evidence="3" type="ORF">G3I74_11240</name>
</gene>
<dbReference type="InterPro" id="IPR001173">
    <property type="entry name" value="Glyco_trans_2-like"/>
</dbReference>
<accession>A0A845UWS1</accession>